<evidence type="ECO:0000256" key="1">
    <source>
        <dbReference type="SAM" id="MobiDB-lite"/>
    </source>
</evidence>
<dbReference type="AlphaFoldDB" id="A0A8H7S1I8"/>
<proteinExistence type="predicted"/>
<feature type="compositionally biased region" description="Polar residues" evidence="1">
    <location>
        <begin position="283"/>
        <end position="310"/>
    </location>
</feature>
<sequence>MFGQFKNILPNNIRSISDSVGINEEEWRTRGLERLEAIRSEFQNLLLNRPDPSSTTTATTTSSSVPRHEIIITRPSIIELESVAELIEKYRDDWVDIHEKNHANFSKFEVADRLLVILLEQCQHHTDTCKKMDDIPNNLTTIQSELHSLSDIAEDRIEEATAEHARGEFEAWKRQEKIRAKEELAEKRMEIARRESFLKDAYEEHNDTQTKKRVELYEATFNAELEDYRRRRENEVSSLYSHTDNGTTNKTAASLDSVRLEGADTSGLDMFLKDDENAFLQSDHITTTSGDRTNKKTSSVPVQEETTITTKPHDNLKDKSNSYSEEEEDDDGGGIEILGDEDYHSHSD</sequence>
<keyword evidence="3" id="KW-1185">Reference proteome</keyword>
<gene>
    <name evidence="2" type="ORF">INT45_004200</name>
</gene>
<accession>A0A8H7S1I8</accession>
<reference evidence="2 3" key="1">
    <citation type="submission" date="2020-12" db="EMBL/GenBank/DDBJ databases">
        <title>Metabolic potential, ecology and presence of endohyphal bacteria is reflected in genomic diversity of Mucoromycotina.</title>
        <authorList>
            <person name="Muszewska A."/>
            <person name="Okrasinska A."/>
            <person name="Steczkiewicz K."/>
            <person name="Drgas O."/>
            <person name="Orlowska M."/>
            <person name="Perlinska-Lenart U."/>
            <person name="Aleksandrzak-Piekarczyk T."/>
            <person name="Szatraj K."/>
            <person name="Zielenkiewicz U."/>
            <person name="Pilsyk S."/>
            <person name="Malc E."/>
            <person name="Mieczkowski P."/>
            <person name="Kruszewska J.S."/>
            <person name="Biernat P."/>
            <person name="Pawlowska J."/>
        </authorList>
    </citation>
    <scope>NUCLEOTIDE SEQUENCE [LARGE SCALE GENOMIC DNA]</scope>
    <source>
        <strain evidence="2 3">CBS 142.35</strain>
    </source>
</reference>
<organism evidence="2 3">
    <name type="scientific">Circinella minor</name>
    <dbReference type="NCBI Taxonomy" id="1195481"/>
    <lineage>
        <taxon>Eukaryota</taxon>
        <taxon>Fungi</taxon>
        <taxon>Fungi incertae sedis</taxon>
        <taxon>Mucoromycota</taxon>
        <taxon>Mucoromycotina</taxon>
        <taxon>Mucoromycetes</taxon>
        <taxon>Mucorales</taxon>
        <taxon>Lichtheimiaceae</taxon>
        <taxon>Circinella</taxon>
    </lineage>
</organism>
<evidence type="ECO:0000313" key="3">
    <source>
        <dbReference type="Proteomes" id="UP000646827"/>
    </source>
</evidence>
<protein>
    <submittedName>
        <fullName evidence="2">Uncharacterized protein</fullName>
    </submittedName>
</protein>
<feature type="region of interest" description="Disordered" evidence="1">
    <location>
        <begin position="283"/>
        <end position="348"/>
    </location>
</feature>
<comment type="caution">
    <text evidence="2">The sequence shown here is derived from an EMBL/GenBank/DDBJ whole genome shotgun (WGS) entry which is preliminary data.</text>
</comment>
<evidence type="ECO:0000313" key="2">
    <source>
        <dbReference type="EMBL" id="KAG2220458.1"/>
    </source>
</evidence>
<dbReference type="OrthoDB" id="2445127at2759"/>
<feature type="compositionally biased region" description="Basic and acidic residues" evidence="1">
    <location>
        <begin position="311"/>
        <end position="320"/>
    </location>
</feature>
<name>A0A8H7S1I8_9FUNG</name>
<feature type="compositionally biased region" description="Acidic residues" evidence="1">
    <location>
        <begin position="324"/>
        <end position="333"/>
    </location>
</feature>
<dbReference type="Proteomes" id="UP000646827">
    <property type="component" value="Unassembled WGS sequence"/>
</dbReference>
<dbReference type="EMBL" id="JAEPRB010000140">
    <property type="protein sequence ID" value="KAG2220458.1"/>
    <property type="molecule type" value="Genomic_DNA"/>
</dbReference>